<dbReference type="Pfam" id="PF00106">
    <property type="entry name" value="adh_short"/>
    <property type="match status" value="2"/>
</dbReference>
<keyword evidence="4" id="KW-1133">Transmembrane helix</keyword>
<feature type="compositionally biased region" description="Low complexity" evidence="3">
    <location>
        <begin position="59"/>
        <end position="77"/>
    </location>
</feature>
<name>A0A0H2U5W3_MAGP6</name>
<dbReference type="PANTHER" id="PTHR43086:SF2">
    <property type="entry name" value="HYDROXYSTEROID DEHYDROGENASE-LIKE PROTEIN 1"/>
    <property type="match status" value="1"/>
</dbReference>
<feature type="transmembrane region" description="Helical" evidence="4">
    <location>
        <begin position="20"/>
        <end position="43"/>
    </location>
</feature>
<dbReference type="GO" id="GO:0030497">
    <property type="term" value="P:fatty acid elongation"/>
    <property type="evidence" value="ECO:0007669"/>
    <property type="project" value="TreeGrafter"/>
</dbReference>
<dbReference type="InterPro" id="IPR036291">
    <property type="entry name" value="NAD(P)-bd_dom_sf"/>
</dbReference>
<dbReference type="OrthoDB" id="47007at2759"/>
<dbReference type="PANTHER" id="PTHR43086">
    <property type="entry name" value="VERY-LONG-CHAIN 3-OXOOACYL-COA REDUCTASE"/>
    <property type="match status" value="1"/>
</dbReference>
<reference evidence="5" key="2">
    <citation type="submission" date="2011-03" db="EMBL/GenBank/DDBJ databases">
        <title>Annotation of Magnaporthe poae ATCC 64411.</title>
        <authorList>
            <person name="Ma L.-J."/>
            <person name="Dead R."/>
            <person name="Young S.K."/>
            <person name="Zeng Q."/>
            <person name="Gargeya S."/>
            <person name="Fitzgerald M."/>
            <person name="Haas B."/>
            <person name="Abouelleil A."/>
            <person name="Alvarado L."/>
            <person name="Arachchi H.M."/>
            <person name="Berlin A."/>
            <person name="Brown A."/>
            <person name="Chapman S.B."/>
            <person name="Chen Z."/>
            <person name="Dunbar C."/>
            <person name="Freedman E."/>
            <person name="Gearin G."/>
            <person name="Gellesch M."/>
            <person name="Goldberg J."/>
            <person name="Griggs A."/>
            <person name="Gujja S."/>
            <person name="Heiman D."/>
            <person name="Howarth C."/>
            <person name="Larson L."/>
            <person name="Lui A."/>
            <person name="MacDonald P.J.P."/>
            <person name="Mehta T."/>
            <person name="Montmayeur A."/>
            <person name="Murphy C."/>
            <person name="Neiman D."/>
            <person name="Pearson M."/>
            <person name="Priest M."/>
            <person name="Roberts A."/>
            <person name="Saif S."/>
            <person name="Shea T."/>
            <person name="Shenoy N."/>
            <person name="Sisk P."/>
            <person name="Stolte C."/>
            <person name="Sykes S."/>
            <person name="Yandava C."/>
            <person name="Wortman J."/>
            <person name="Nusbaum C."/>
            <person name="Birren B."/>
        </authorList>
    </citation>
    <scope>NUCLEOTIDE SEQUENCE</scope>
    <source>
        <strain evidence="5">ATCC 64411</strain>
    </source>
</reference>
<evidence type="ECO:0008006" key="6">
    <source>
        <dbReference type="Google" id="ProtNLM"/>
    </source>
</evidence>
<sequence length="292" mass="30470">MADRAASADLGPILGPTLPFAAVGLLTTLYWASRGASFAYTFARPSRLGRYLHEADPVSESGSGRDGSSNGGRQQQRPPWALVTGASDGIGKHLAAELADFGFNVVLHGRNPEKLAKVQEALVARFPSRKFRVLIADVSRVPCSGCVKPASAAAEDNDSSQGHVHAAPASAPAAVDFDAILAQLADLHLTVLINNAGGPLYDPGPFCGVEAYSARSLAENVTANAVFPLILTSQLMPRLKAASPALVINVGSMSDQSMPRLPSYSPSKAFLNCMSRCLALDGLFEGGARGDV</sequence>
<dbReference type="GO" id="GO:0016491">
    <property type="term" value="F:oxidoreductase activity"/>
    <property type="evidence" value="ECO:0007669"/>
    <property type="project" value="UniProtKB-KW"/>
</dbReference>
<evidence type="ECO:0000313" key="5">
    <source>
        <dbReference type="EMBL" id="KLU91262.1"/>
    </source>
</evidence>
<dbReference type="SUPFAM" id="SSF51735">
    <property type="entry name" value="NAD(P)-binding Rossmann-fold domains"/>
    <property type="match status" value="1"/>
</dbReference>
<dbReference type="VEuPathDB" id="FungiDB:MAPG_09783"/>
<evidence type="ECO:0000256" key="3">
    <source>
        <dbReference type="SAM" id="MobiDB-lite"/>
    </source>
</evidence>
<dbReference type="PRINTS" id="PR00081">
    <property type="entry name" value="GDHRDH"/>
</dbReference>
<keyword evidence="2" id="KW-0560">Oxidoreductase</keyword>
<feature type="region of interest" description="Disordered" evidence="3">
    <location>
        <begin position="56"/>
        <end position="79"/>
    </location>
</feature>
<dbReference type="GO" id="GO:0005783">
    <property type="term" value="C:endoplasmic reticulum"/>
    <property type="evidence" value="ECO:0007669"/>
    <property type="project" value="TreeGrafter"/>
</dbReference>
<evidence type="ECO:0000256" key="4">
    <source>
        <dbReference type="SAM" id="Phobius"/>
    </source>
</evidence>
<protein>
    <recommendedName>
        <fullName evidence="6">Short chain dehydrogenase</fullName>
    </recommendedName>
</protein>
<organism evidence="5">
    <name type="scientific">Magnaporthiopsis poae (strain ATCC 64411 / 73-15)</name>
    <name type="common">Kentucky bluegrass fungus</name>
    <name type="synonym">Magnaporthe poae</name>
    <dbReference type="NCBI Taxonomy" id="644358"/>
    <lineage>
        <taxon>Eukaryota</taxon>
        <taxon>Fungi</taxon>
        <taxon>Dikarya</taxon>
        <taxon>Ascomycota</taxon>
        <taxon>Pezizomycotina</taxon>
        <taxon>Sordariomycetes</taxon>
        <taxon>Sordariomycetidae</taxon>
        <taxon>Magnaporthales</taxon>
        <taxon>Magnaporthaceae</taxon>
        <taxon>Magnaporthiopsis</taxon>
    </lineage>
</organism>
<feature type="non-terminal residue" evidence="5">
    <location>
        <position position="292"/>
    </location>
</feature>
<dbReference type="EMBL" id="GL876976">
    <property type="protein sequence ID" value="KLU91262.1"/>
    <property type="molecule type" value="Genomic_DNA"/>
</dbReference>
<keyword evidence="4" id="KW-0472">Membrane</keyword>
<accession>A0A0H2U5W3</accession>
<dbReference type="Gene3D" id="3.40.50.720">
    <property type="entry name" value="NAD(P)-binding Rossmann-like Domain"/>
    <property type="match status" value="1"/>
</dbReference>
<gene>
    <name evidence="5" type="ORF">MAPG_09783</name>
</gene>
<proteinExistence type="predicted"/>
<reference evidence="5" key="1">
    <citation type="submission" date="2010-05" db="EMBL/GenBank/DDBJ databases">
        <title>The Genome Sequence of Magnaporthe poae strain ATCC 64411.</title>
        <authorList>
            <consortium name="The Broad Institute Genome Sequencing Platform"/>
            <consortium name="Broad Institute Genome Sequencing Center for Infectious Disease"/>
            <person name="Ma L.-J."/>
            <person name="Dead R."/>
            <person name="Young S."/>
            <person name="Zeng Q."/>
            <person name="Koehrsen M."/>
            <person name="Alvarado L."/>
            <person name="Berlin A."/>
            <person name="Chapman S.B."/>
            <person name="Chen Z."/>
            <person name="Freedman E."/>
            <person name="Gellesch M."/>
            <person name="Goldberg J."/>
            <person name="Griggs A."/>
            <person name="Gujja S."/>
            <person name="Heilman E.R."/>
            <person name="Heiman D."/>
            <person name="Hepburn T."/>
            <person name="Howarth C."/>
            <person name="Jen D."/>
            <person name="Larson L."/>
            <person name="Mehta T."/>
            <person name="Neiman D."/>
            <person name="Pearson M."/>
            <person name="Roberts A."/>
            <person name="Saif S."/>
            <person name="Shea T."/>
            <person name="Shenoy N."/>
            <person name="Sisk P."/>
            <person name="Stolte C."/>
            <person name="Sykes S."/>
            <person name="Walk T."/>
            <person name="White J."/>
            <person name="Yandava C."/>
            <person name="Haas B."/>
            <person name="Nusbaum C."/>
            <person name="Birren B."/>
        </authorList>
    </citation>
    <scope>NUCLEOTIDE SEQUENCE</scope>
    <source>
        <strain evidence="5">ATCC 64411</strain>
    </source>
</reference>
<keyword evidence="1" id="KW-0521">NADP</keyword>
<evidence type="ECO:0000256" key="1">
    <source>
        <dbReference type="ARBA" id="ARBA00022857"/>
    </source>
</evidence>
<dbReference type="AlphaFoldDB" id="A0A0H2U5W3"/>
<evidence type="ECO:0000256" key="2">
    <source>
        <dbReference type="ARBA" id="ARBA00023002"/>
    </source>
</evidence>
<dbReference type="InterPro" id="IPR002347">
    <property type="entry name" value="SDR_fam"/>
</dbReference>
<keyword evidence="4" id="KW-0812">Transmembrane</keyword>